<dbReference type="PANTHER" id="PTHR43794:SF11">
    <property type="entry name" value="AMIDOHYDROLASE-RELATED DOMAIN-CONTAINING PROTEIN"/>
    <property type="match status" value="1"/>
</dbReference>
<protein>
    <submittedName>
        <fullName evidence="3">Amidohydrolase</fullName>
    </submittedName>
</protein>
<dbReference type="RefSeq" id="WP_142090761.1">
    <property type="nucleotide sequence ID" value="NZ_CP035485.1"/>
</dbReference>
<accession>A0A514LLW8</accession>
<gene>
    <name evidence="3" type="ORF">EPH95_14505</name>
</gene>
<dbReference type="Pfam" id="PF01979">
    <property type="entry name" value="Amidohydro_1"/>
    <property type="match status" value="1"/>
</dbReference>
<dbReference type="GO" id="GO:0016810">
    <property type="term" value="F:hydrolase activity, acting on carbon-nitrogen (but not peptide) bonds"/>
    <property type="evidence" value="ECO:0007669"/>
    <property type="project" value="InterPro"/>
</dbReference>
<dbReference type="CDD" id="cd01298">
    <property type="entry name" value="ATZ_TRZ_like"/>
    <property type="match status" value="1"/>
</dbReference>
<keyword evidence="1 3" id="KW-0378">Hydrolase</keyword>
<dbReference type="SUPFAM" id="SSF51338">
    <property type="entry name" value="Composite domain of metallo-dependent hydrolases"/>
    <property type="match status" value="1"/>
</dbReference>
<dbReference type="Gene3D" id="3.20.20.140">
    <property type="entry name" value="Metal-dependent hydrolases"/>
    <property type="match status" value="1"/>
</dbReference>
<organism evidence="3 4">
    <name type="scientific">Salicibibacter halophilus</name>
    <dbReference type="NCBI Taxonomy" id="2502791"/>
    <lineage>
        <taxon>Bacteria</taxon>
        <taxon>Bacillati</taxon>
        <taxon>Bacillota</taxon>
        <taxon>Bacilli</taxon>
        <taxon>Bacillales</taxon>
        <taxon>Bacillaceae</taxon>
        <taxon>Salicibibacter</taxon>
    </lineage>
</organism>
<sequence>MSTIELIIDNATVITMEGEGLGIIENGAVGVDGNRIVAVAQSEVVRRDYTAHRTIDASHKVVMPGLIDAHMHSGLGILRGIAQDTDNWMEKGLWPFMQFLTPEQRKAGSLVNIIEGLKAGTTTFGDYDSGMNTIVQNHIALGTRAHVCDMINEMPERMSDSRQVGDLYPLDPTVGEKKLQDNLTLIENYHGSENGRITCLFGPQGPDMMSKELLLEVQNLAKKFDTPIHMHVAQGDREIDQMVKRHGKRSIPYLEEIGYLDERLMAVHLTEATPEEAKTVARSGAAMLLCSGSIGIIDGIVPPAAEFLETSNRLALGSDQAPGNNCNNMFNEMKFTSILNKCRNGDPRAFPAWQMLKSVTINAAQAIGLGEDIGSLKPGKKADVIILDLDSPAMFPTIQAPIRNIVPNLVYSANGSEVETVIIDGQVVVDEKIVQTVDEQQAVVDGQEHANDLASQVRGVDTPLTKMMTDGLL</sequence>
<feature type="domain" description="Amidohydrolase-related" evidence="2">
    <location>
        <begin position="61"/>
        <end position="428"/>
    </location>
</feature>
<dbReference type="OrthoDB" id="9807210at2"/>
<dbReference type="InterPro" id="IPR011059">
    <property type="entry name" value="Metal-dep_hydrolase_composite"/>
</dbReference>
<evidence type="ECO:0000313" key="4">
    <source>
        <dbReference type="Proteomes" id="UP000319756"/>
    </source>
</evidence>
<proteinExistence type="predicted"/>
<dbReference type="SUPFAM" id="SSF51556">
    <property type="entry name" value="Metallo-dependent hydrolases"/>
    <property type="match status" value="1"/>
</dbReference>
<dbReference type="AlphaFoldDB" id="A0A514LLW8"/>
<evidence type="ECO:0000259" key="2">
    <source>
        <dbReference type="Pfam" id="PF01979"/>
    </source>
</evidence>
<name>A0A514LLW8_9BACI</name>
<dbReference type="KEGG" id="sale:EPH95_14505"/>
<dbReference type="InterPro" id="IPR050287">
    <property type="entry name" value="MTA/SAH_deaminase"/>
</dbReference>
<dbReference type="EMBL" id="CP035485">
    <property type="protein sequence ID" value="QDI92251.1"/>
    <property type="molecule type" value="Genomic_DNA"/>
</dbReference>
<dbReference type="InterPro" id="IPR006680">
    <property type="entry name" value="Amidohydro-rel"/>
</dbReference>
<evidence type="ECO:0000313" key="3">
    <source>
        <dbReference type="EMBL" id="QDI92251.1"/>
    </source>
</evidence>
<dbReference type="PANTHER" id="PTHR43794">
    <property type="entry name" value="AMINOHYDROLASE SSNA-RELATED"/>
    <property type="match status" value="1"/>
</dbReference>
<dbReference type="InterPro" id="IPR032466">
    <property type="entry name" value="Metal_Hydrolase"/>
</dbReference>
<dbReference type="Gene3D" id="2.30.40.10">
    <property type="entry name" value="Urease, subunit C, domain 1"/>
    <property type="match status" value="1"/>
</dbReference>
<keyword evidence="4" id="KW-1185">Reference proteome</keyword>
<reference evidence="4" key="1">
    <citation type="submission" date="2019-01" db="EMBL/GenBank/DDBJ databases">
        <title>Genomic analysis of Salicibibacter sp. NKC3-5.</title>
        <authorList>
            <person name="Oh Y.J."/>
        </authorList>
    </citation>
    <scope>NUCLEOTIDE SEQUENCE [LARGE SCALE GENOMIC DNA]</scope>
    <source>
        <strain evidence="4">NKC3-5</strain>
    </source>
</reference>
<dbReference type="Proteomes" id="UP000319756">
    <property type="component" value="Chromosome"/>
</dbReference>
<evidence type="ECO:0000256" key="1">
    <source>
        <dbReference type="ARBA" id="ARBA00022801"/>
    </source>
</evidence>